<dbReference type="GO" id="GO:0005524">
    <property type="term" value="F:ATP binding"/>
    <property type="evidence" value="ECO:0007669"/>
    <property type="project" value="UniProtKB-KW"/>
</dbReference>
<dbReference type="GO" id="GO:0004518">
    <property type="term" value="F:nuclease activity"/>
    <property type="evidence" value="ECO:0007669"/>
    <property type="project" value="UniProtKB-KW"/>
</dbReference>
<dbReference type="GO" id="GO:0008270">
    <property type="term" value="F:zinc ion binding"/>
    <property type="evidence" value="ECO:0007669"/>
    <property type="project" value="UniProtKB-KW"/>
</dbReference>
<keyword evidence="3" id="KW-0479">Metal-binding</keyword>
<dbReference type="SUPFAM" id="SSF52540">
    <property type="entry name" value="P-loop containing nucleoside triphosphate hydrolases"/>
    <property type="match status" value="2"/>
</dbReference>
<evidence type="ECO:0000256" key="1">
    <source>
        <dbReference type="ARBA" id="ARBA00004496"/>
    </source>
</evidence>
<evidence type="ECO:0000256" key="5">
    <source>
        <dbReference type="ARBA" id="ARBA00022741"/>
    </source>
</evidence>
<dbReference type="InterPro" id="IPR041102">
    <property type="entry name" value="UvrA_inter"/>
</dbReference>
<evidence type="ECO:0000256" key="8">
    <source>
        <dbReference type="ARBA" id="ARBA00022771"/>
    </source>
</evidence>
<evidence type="ECO:0000256" key="7">
    <source>
        <dbReference type="ARBA" id="ARBA00022769"/>
    </source>
</evidence>
<dbReference type="Gene3D" id="1.20.1580.10">
    <property type="entry name" value="ABC transporter ATPase like domain"/>
    <property type="match status" value="3"/>
</dbReference>
<evidence type="ECO:0000256" key="12">
    <source>
        <dbReference type="ARBA" id="ARBA00023125"/>
    </source>
</evidence>
<keyword evidence="5" id="KW-0547">Nucleotide-binding</keyword>
<evidence type="ECO:0000256" key="4">
    <source>
        <dbReference type="ARBA" id="ARBA00022737"/>
    </source>
</evidence>
<dbReference type="Gene3D" id="1.10.8.280">
    <property type="entry name" value="ABC transporter ATPase domain-like"/>
    <property type="match status" value="1"/>
</dbReference>
<gene>
    <name evidence="18" type="primary">uvrA</name>
    <name evidence="18" type="ORF">GJU41_19605</name>
</gene>
<evidence type="ECO:0000256" key="3">
    <source>
        <dbReference type="ARBA" id="ARBA00022723"/>
    </source>
</evidence>
<accession>A0A6I2MD19</accession>
<evidence type="ECO:0000256" key="15">
    <source>
        <dbReference type="ARBA" id="ARBA00039316"/>
    </source>
</evidence>
<keyword evidence="12" id="KW-0238">DNA-binding</keyword>
<comment type="subcellular location">
    <subcellularLocation>
        <location evidence="1">Cytoplasm</location>
    </subcellularLocation>
</comment>
<evidence type="ECO:0000256" key="13">
    <source>
        <dbReference type="ARBA" id="ARBA00023204"/>
    </source>
</evidence>
<dbReference type="Gene3D" id="3.40.50.300">
    <property type="entry name" value="P-loop containing nucleotide triphosphate hydrolases"/>
    <property type="match status" value="3"/>
</dbReference>
<evidence type="ECO:0000256" key="9">
    <source>
        <dbReference type="ARBA" id="ARBA00022833"/>
    </source>
</evidence>
<keyword evidence="18" id="KW-0378">Hydrolase</keyword>
<reference evidence="18 19" key="1">
    <citation type="submission" date="2019-11" db="EMBL/GenBank/DDBJ databases">
        <title>Bacillus idriensis genome.</title>
        <authorList>
            <person name="Konopka E.N."/>
            <person name="Newman J.D."/>
        </authorList>
    </citation>
    <scope>NUCLEOTIDE SEQUENCE [LARGE SCALE GENOMIC DNA]</scope>
    <source>
        <strain evidence="18 19">DSM 19097</strain>
    </source>
</reference>
<evidence type="ECO:0000256" key="11">
    <source>
        <dbReference type="ARBA" id="ARBA00022881"/>
    </source>
</evidence>
<dbReference type="Gene3D" id="3.30.190.20">
    <property type="match status" value="1"/>
</dbReference>
<evidence type="ECO:0000259" key="17">
    <source>
        <dbReference type="PROSITE" id="PS50893"/>
    </source>
</evidence>
<evidence type="ECO:0000256" key="16">
    <source>
        <dbReference type="ARBA" id="ARBA00042156"/>
    </source>
</evidence>
<evidence type="ECO:0000256" key="14">
    <source>
        <dbReference type="ARBA" id="ARBA00038000"/>
    </source>
</evidence>
<dbReference type="GO" id="GO:0009380">
    <property type="term" value="C:excinuclease repair complex"/>
    <property type="evidence" value="ECO:0007669"/>
    <property type="project" value="InterPro"/>
</dbReference>
<dbReference type="PROSITE" id="PS50893">
    <property type="entry name" value="ABC_TRANSPORTER_2"/>
    <property type="match status" value="1"/>
</dbReference>
<keyword evidence="2" id="KW-0963">Cytoplasm</keyword>
<keyword evidence="19" id="KW-1185">Reference proteome</keyword>
<evidence type="ECO:0000256" key="6">
    <source>
        <dbReference type="ARBA" id="ARBA00022763"/>
    </source>
</evidence>
<comment type="similarity">
    <text evidence="14">Belongs to the ABC transporter superfamily. UvrA family.</text>
</comment>
<keyword evidence="9" id="KW-0862">Zinc</keyword>
<evidence type="ECO:0000313" key="18">
    <source>
        <dbReference type="EMBL" id="MRX56168.1"/>
    </source>
</evidence>
<dbReference type="GO" id="GO:0016887">
    <property type="term" value="F:ATP hydrolysis activity"/>
    <property type="evidence" value="ECO:0007669"/>
    <property type="project" value="InterPro"/>
</dbReference>
<dbReference type="GO" id="GO:0003677">
    <property type="term" value="F:DNA binding"/>
    <property type="evidence" value="ECO:0007669"/>
    <property type="project" value="UniProtKB-KW"/>
</dbReference>
<dbReference type="InterPro" id="IPR003439">
    <property type="entry name" value="ABC_transporter-like_ATP-bd"/>
</dbReference>
<evidence type="ECO:0000256" key="2">
    <source>
        <dbReference type="ARBA" id="ARBA00022490"/>
    </source>
</evidence>
<dbReference type="RefSeq" id="WP_154319314.1">
    <property type="nucleotide sequence ID" value="NZ_CAJFZX010000011.1"/>
</dbReference>
<feature type="domain" description="ABC transporter" evidence="17">
    <location>
        <begin position="619"/>
        <end position="949"/>
    </location>
</feature>
<dbReference type="Pfam" id="PF17760">
    <property type="entry name" value="UvrA_inter"/>
    <property type="match status" value="1"/>
</dbReference>
<dbReference type="NCBIfam" id="TIGR00630">
    <property type="entry name" value="uvra"/>
    <property type="match status" value="1"/>
</dbReference>
<keyword evidence="13" id="KW-0234">DNA repair</keyword>
<dbReference type="GO" id="GO:0006289">
    <property type="term" value="P:nucleotide-excision repair"/>
    <property type="evidence" value="ECO:0007669"/>
    <property type="project" value="InterPro"/>
</dbReference>
<dbReference type="Pfam" id="PF17755">
    <property type="entry name" value="UvrA_DNA-bind"/>
    <property type="match status" value="1"/>
</dbReference>
<comment type="caution">
    <text evidence="18">The sequence shown here is derived from an EMBL/GenBank/DDBJ whole genome shotgun (WGS) entry which is preliminary data.</text>
</comment>
<dbReference type="GO" id="GO:0005737">
    <property type="term" value="C:cytoplasm"/>
    <property type="evidence" value="ECO:0007669"/>
    <property type="project" value="UniProtKB-SubCell"/>
</dbReference>
<proteinExistence type="inferred from homology"/>
<keyword evidence="4" id="KW-0677">Repeat</keyword>
<keyword evidence="6" id="KW-0227">DNA damage</keyword>
<keyword evidence="10" id="KW-0067">ATP-binding</keyword>
<dbReference type="InterPro" id="IPR041552">
    <property type="entry name" value="UvrA_DNA-bd"/>
</dbReference>
<evidence type="ECO:0000313" key="19">
    <source>
        <dbReference type="Proteomes" id="UP000441585"/>
    </source>
</evidence>
<name>A0A6I2MD19_9BACI</name>
<dbReference type="InterPro" id="IPR004602">
    <property type="entry name" value="UvrA"/>
</dbReference>
<dbReference type="Proteomes" id="UP000441585">
    <property type="component" value="Unassembled WGS sequence"/>
</dbReference>
<protein>
    <recommendedName>
        <fullName evidence="15">UvrABC system protein A</fullName>
    </recommendedName>
    <alternativeName>
        <fullName evidence="16">Excinuclease ABC subunit A</fullName>
    </alternativeName>
</protein>
<dbReference type="EMBL" id="WKKF01000009">
    <property type="protein sequence ID" value="MRX56168.1"/>
    <property type="molecule type" value="Genomic_DNA"/>
</dbReference>
<dbReference type="InterPro" id="IPR027417">
    <property type="entry name" value="P-loop_NTPase"/>
</dbReference>
<sequence>MRNNIYVKGAKQHNLKNITVEIPRNQLVIFTGVSGSGKSSLVFNTIYSEGRKRLMDSLSSYERMSLKKPGESLVDLIEGLSPTIAIEQKTVSKNSRSTVGTLTDLYSYVRLLFSRASSAFCPYCKEELPVLSKKKIIDYVVNLPYGYSIDISAPILSESFDDLTVILNNLNQKGFHKVVLNEQILQVEEALDLLTNIKKKKNISIQAHLGNITIKPQNENIIKTKIEKALEIGMGLISIKADGRDSTIFHEIACKSCNVLVSEISASEFSYNSPYGACTTCTGLGTQYYVDKNLVIPNKDRSISEGAINIIGWQFDTEKFHKNRKILEGLAKEYKFDLNTAVKDLPTELLNVVLYGTNGKKIRIENPSQGGKDMYEKFSGVINLIYDRFNSNAKDDMSTIKEEDKTVIRERPCPNCGGTRLKAQRLLYRINGLTINELTNMSVNNLVEFCEDSIQFNNEVSKSYSSKAIPILKNMRERLILLNDIGLGYLTLNRPVNMLSGGESQRIRLTTQLGSGLMGLIYILDEPSVGLHPKDSEKMISMLTKLRDLGNSLIVVEHDDDIISKADYLIDIGPGAGSQGGEIIAQGTVEEVMRNPSSLTGHYLSGKKRISIPSKRRGIENTDNYLEITGAKKNNLKNLNIRIPLARFVGVTGVSGSGKSTLVNDVIYKELLSIKEGQYKSDSNSKVRGVENIDDVIYIDQMSIGRTPRSNPATYIGIFNIIRRLFAKTDAAQLSKYKESHFSFNTPGGRCEECLGLGIIVTQMHFMPDIEMICESCHGKRYNAEILNITYNGKNIVEVLDMSIKEAAQFFLNQPKIYTKLDLMSQMGLGYMKLGQSATTLSGGEAQRIKLVYELSKLTTGSSNLYILDEPTTGLHLDDIQRLLDIFQKLVGEGHTVLVIEHNLQLIKTVDYLIDLGPGGGVNGGNIVATGTPEEVSKNANSYTGQYLRKILNGN</sequence>
<keyword evidence="11" id="KW-0267">Excision nuclease</keyword>
<keyword evidence="8" id="KW-0863">Zinc-finger</keyword>
<dbReference type="PANTHER" id="PTHR43152:SF2">
    <property type="entry name" value="DRUG RESISTANCE ABC TRANSPORTER"/>
    <property type="match status" value="1"/>
</dbReference>
<keyword evidence="7" id="KW-0228">DNA excision</keyword>
<evidence type="ECO:0000256" key="10">
    <source>
        <dbReference type="ARBA" id="ARBA00022840"/>
    </source>
</evidence>
<organism evidence="18 19">
    <name type="scientific">Metabacillus idriensis</name>
    <dbReference type="NCBI Taxonomy" id="324768"/>
    <lineage>
        <taxon>Bacteria</taxon>
        <taxon>Bacillati</taxon>
        <taxon>Bacillota</taxon>
        <taxon>Bacilli</taxon>
        <taxon>Bacillales</taxon>
        <taxon>Bacillaceae</taxon>
        <taxon>Metabacillus</taxon>
    </lineage>
</organism>
<dbReference type="AlphaFoldDB" id="A0A6I2MD19"/>
<dbReference type="PANTHER" id="PTHR43152">
    <property type="entry name" value="UVRABC SYSTEM PROTEIN A"/>
    <property type="match status" value="1"/>
</dbReference>
<dbReference type="NCBIfam" id="NF001503">
    <property type="entry name" value="PRK00349.1"/>
    <property type="match status" value="1"/>
</dbReference>